<keyword evidence="2" id="KW-1185">Reference proteome</keyword>
<dbReference type="SUPFAM" id="SSF140459">
    <property type="entry name" value="PE/PPE dimer-like"/>
    <property type="match status" value="1"/>
</dbReference>
<reference evidence="1 2" key="1">
    <citation type="submission" date="2020-08" db="EMBL/GenBank/DDBJ databases">
        <title>Sequencing the genomes of 1000 actinobacteria strains.</title>
        <authorList>
            <person name="Klenk H.-P."/>
        </authorList>
    </citation>
    <scope>NUCLEOTIDE SEQUENCE [LARGE SCALE GENOMIC DNA]</scope>
    <source>
        <strain evidence="1 2">DSM 45518</strain>
    </source>
</reference>
<protein>
    <recommendedName>
        <fullName evidence="3">WXG100 family type VII secretion target</fullName>
    </recommendedName>
</protein>
<dbReference type="RefSeq" id="WP_184953446.1">
    <property type="nucleotide sequence ID" value="NZ_BOMC01000072.1"/>
</dbReference>
<dbReference type="EMBL" id="JACHMF010000001">
    <property type="protein sequence ID" value="MBB4695041.1"/>
    <property type="molecule type" value="Genomic_DNA"/>
</dbReference>
<accession>A0A7W7CUS5</accession>
<gene>
    <name evidence="1" type="ORF">BKA14_005189</name>
</gene>
<evidence type="ECO:0000313" key="1">
    <source>
        <dbReference type="EMBL" id="MBB4695041.1"/>
    </source>
</evidence>
<dbReference type="Proteomes" id="UP000542742">
    <property type="component" value="Unassembled WGS sequence"/>
</dbReference>
<dbReference type="AlphaFoldDB" id="A0A7W7CUS5"/>
<organism evidence="1 2">
    <name type="scientific">Paractinoplanes abujensis</name>
    <dbReference type="NCBI Taxonomy" id="882441"/>
    <lineage>
        <taxon>Bacteria</taxon>
        <taxon>Bacillati</taxon>
        <taxon>Actinomycetota</taxon>
        <taxon>Actinomycetes</taxon>
        <taxon>Micromonosporales</taxon>
        <taxon>Micromonosporaceae</taxon>
        <taxon>Paractinoplanes</taxon>
    </lineage>
</organism>
<evidence type="ECO:0000313" key="2">
    <source>
        <dbReference type="Proteomes" id="UP000542742"/>
    </source>
</evidence>
<sequence length="402" mass="43562">MTGSLVAPVTETPPSAWAGVWIAEDVEQIAAGIRDGSWIDGTLGVVAGGLDALALITDPAGALLQYGIAWLIEHVKPLSEALDRLAGDPAQIAAHARTWRNVSVELAHQADDLTRTGWEELADWSGSAAGAYRAHASRQEQSVRILSRAADAMALMTEGAGALIGTVRLMIRDAVATVVSRLLVYAAELIATAGLATPVVAGQVSTLCASWGARIAHWLRDLVAALHRLAHAAKSLGGRVDELAVDGADPRATGGEMRPPLHELDFEFTWAERSYERIRTATDDVGQVATTAARYGFSEADVRQVKNHVFLEEHVLDLYDDVPAEVARFGSNPRIAEAWERLRTGNPHPEDIVWLNHERYEAQYMIETGDPSYRRAHNATLEAGHEWHPEAAAADGFGYQRR</sequence>
<dbReference type="InterPro" id="IPR038332">
    <property type="entry name" value="PPE_sf"/>
</dbReference>
<proteinExistence type="predicted"/>
<evidence type="ECO:0008006" key="3">
    <source>
        <dbReference type="Google" id="ProtNLM"/>
    </source>
</evidence>
<name>A0A7W7CUS5_9ACTN</name>
<comment type="caution">
    <text evidence="1">The sequence shown here is derived from an EMBL/GenBank/DDBJ whole genome shotgun (WGS) entry which is preliminary data.</text>
</comment>